<dbReference type="Pfam" id="PF25917">
    <property type="entry name" value="BSH_RND"/>
    <property type="match status" value="1"/>
</dbReference>
<dbReference type="EMBL" id="CP036318">
    <property type="protein sequence ID" value="QDV55237.1"/>
    <property type="molecule type" value="Genomic_DNA"/>
</dbReference>
<dbReference type="Gene3D" id="2.40.30.170">
    <property type="match status" value="1"/>
</dbReference>
<evidence type="ECO:0000256" key="2">
    <source>
        <dbReference type="SAM" id="Coils"/>
    </source>
</evidence>
<dbReference type="SUPFAM" id="SSF111369">
    <property type="entry name" value="HlyD-like secretion proteins"/>
    <property type="match status" value="1"/>
</dbReference>
<dbReference type="Proteomes" id="UP000316770">
    <property type="component" value="Chromosome"/>
</dbReference>
<organism evidence="6 7">
    <name type="scientific">Rosistilla oblonga</name>
    <dbReference type="NCBI Taxonomy" id="2527990"/>
    <lineage>
        <taxon>Bacteria</taxon>
        <taxon>Pseudomonadati</taxon>
        <taxon>Planctomycetota</taxon>
        <taxon>Planctomycetia</taxon>
        <taxon>Pirellulales</taxon>
        <taxon>Pirellulaceae</taxon>
        <taxon>Rosistilla</taxon>
    </lineage>
</organism>
<sequence precursor="true">MVSFHRRYLCSVCLALLGASTLPAGDPLVLQRVFVKRIADVELAAPKAGLLAKVSVAEGASVSKDQPLAKLDDRNAQIDLQRAKIEYEVALQELSDRAEIELAQKRLEAAEQARKQFAIENDAAHRLAENRLAVQATEKSAAVAKNELDRAQHARNEFADSVSESEIEGLALAYQQAELESQQAEFQRQQDLLAANASDEALLSHRLAAEQASIELQQAKTDLQLARLNADLYQNSLDAAQLQLAQHQVQAPFDGVVVELYRQQGEWVKPGDPIVRVLRLDRLRVEGFLPTQLLRRDLVGSPAEIHVVGFAKQSLVFQGEVSFVSPEVDAVNNEVAIWAEFDNPELLAWPGMQGTLTIHLPDTAGKSPQSDTEETPQQ</sequence>
<dbReference type="AlphaFoldDB" id="A0A518IQ77"/>
<dbReference type="Gene3D" id="2.40.50.100">
    <property type="match status" value="2"/>
</dbReference>
<name>A0A518IQ77_9BACT</name>
<keyword evidence="1" id="KW-0813">Transport</keyword>
<feature type="coiled-coil region" evidence="2">
    <location>
        <begin position="209"/>
        <end position="250"/>
    </location>
</feature>
<dbReference type="InterPro" id="IPR058625">
    <property type="entry name" value="MdtA-like_BSH"/>
</dbReference>
<keyword evidence="4" id="KW-0732">Signal</keyword>
<feature type="region of interest" description="Disordered" evidence="3">
    <location>
        <begin position="359"/>
        <end position="378"/>
    </location>
</feature>
<evidence type="ECO:0000259" key="5">
    <source>
        <dbReference type="Pfam" id="PF25917"/>
    </source>
</evidence>
<keyword evidence="7" id="KW-1185">Reference proteome</keyword>
<dbReference type="GO" id="GO:0015679">
    <property type="term" value="P:plasma membrane copper ion transport"/>
    <property type="evidence" value="ECO:0007669"/>
    <property type="project" value="TreeGrafter"/>
</dbReference>
<feature type="domain" description="Multidrug resistance protein MdtA-like barrel-sandwich hybrid" evidence="5">
    <location>
        <begin position="45"/>
        <end position="274"/>
    </location>
</feature>
<dbReference type="RefSeq" id="WP_145283023.1">
    <property type="nucleotide sequence ID" value="NZ_CP036318.1"/>
</dbReference>
<dbReference type="PANTHER" id="PTHR30097">
    <property type="entry name" value="CATION EFFLUX SYSTEM PROTEIN CUSB"/>
    <property type="match status" value="1"/>
</dbReference>
<evidence type="ECO:0000256" key="4">
    <source>
        <dbReference type="SAM" id="SignalP"/>
    </source>
</evidence>
<accession>A0A518IQ77</accession>
<dbReference type="InterPro" id="IPR051909">
    <property type="entry name" value="MFP_Cation_Efflux"/>
</dbReference>
<dbReference type="Gene3D" id="1.10.287.470">
    <property type="entry name" value="Helix hairpin bin"/>
    <property type="match status" value="1"/>
</dbReference>
<keyword evidence="2" id="KW-0175">Coiled coil</keyword>
<dbReference type="PANTHER" id="PTHR30097:SF4">
    <property type="entry name" value="SLR6042 PROTEIN"/>
    <property type="match status" value="1"/>
</dbReference>
<feature type="chain" id="PRO_5022091697" evidence="4">
    <location>
        <begin position="25"/>
        <end position="378"/>
    </location>
</feature>
<evidence type="ECO:0000313" key="6">
    <source>
        <dbReference type="EMBL" id="QDV55237.1"/>
    </source>
</evidence>
<feature type="signal peptide" evidence="4">
    <location>
        <begin position="1"/>
        <end position="24"/>
    </location>
</feature>
<feature type="coiled-coil region" evidence="2">
    <location>
        <begin position="95"/>
        <end position="154"/>
    </location>
</feature>
<evidence type="ECO:0000256" key="1">
    <source>
        <dbReference type="ARBA" id="ARBA00022448"/>
    </source>
</evidence>
<gene>
    <name evidence="6" type="ORF">Mal33_12070</name>
</gene>
<protein>
    <submittedName>
        <fullName evidence="6">Putative efflux pump membrane fusion protein</fullName>
    </submittedName>
</protein>
<evidence type="ECO:0000256" key="3">
    <source>
        <dbReference type="SAM" id="MobiDB-lite"/>
    </source>
</evidence>
<evidence type="ECO:0000313" key="7">
    <source>
        <dbReference type="Proteomes" id="UP000316770"/>
    </source>
</evidence>
<reference evidence="6 7" key="1">
    <citation type="submission" date="2019-02" db="EMBL/GenBank/DDBJ databases">
        <title>Deep-cultivation of Planctomycetes and their phenomic and genomic characterization uncovers novel biology.</title>
        <authorList>
            <person name="Wiegand S."/>
            <person name="Jogler M."/>
            <person name="Boedeker C."/>
            <person name="Pinto D."/>
            <person name="Vollmers J."/>
            <person name="Rivas-Marin E."/>
            <person name="Kohn T."/>
            <person name="Peeters S.H."/>
            <person name="Heuer A."/>
            <person name="Rast P."/>
            <person name="Oberbeckmann S."/>
            <person name="Bunk B."/>
            <person name="Jeske O."/>
            <person name="Meyerdierks A."/>
            <person name="Storesund J.E."/>
            <person name="Kallscheuer N."/>
            <person name="Luecker S."/>
            <person name="Lage O.M."/>
            <person name="Pohl T."/>
            <person name="Merkel B.J."/>
            <person name="Hornburger P."/>
            <person name="Mueller R.-W."/>
            <person name="Bruemmer F."/>
            <person name="Labrenz M."/>
            <person name="Spormann A.M."/>
            <person name="Op den Camp H."/>
            <person name="Overmann J."/>
            <person name="Amann R."/>
            <person name="Jetten M.S.M."/>
            <person name="Mascher T."/>
            <person name="Medema M.H."/>
            <person name="Devos D.P."/>
            <person name="Kaster A.-K."/>
            <person name="Ovreas L."/>
            <person name="Rohde M."/>
            <person name="Galperin M.Y."/>
            <person name="Jogler C."/>
        </authorList>
    </citation>
    <scope>NUCLEOTIDE SEQUENCE [LARGE SCALE GENOMIC DNA]</scope>
    <source>
        <strain evidence="6 7">Mal33</strain>
    </source>
</reference>
<dbReference type="GO" id="GO:0060003">
    <property type="term" value="P:copper ion export"/>
    <property type="evidence" value="ECO:0007669"/>
    <property type="project" value="TreeGrafter"/>
</dbReference>
<dbReference type="GO" id="GO:0030313">
    <property type="term" value="C:cell envelope"/>
    <property type="evidence" value="ECO:0007669"/>
    <property type="project" value="TreeGrafter"/>
</dbReference>
<proteinExistence type="predicted"/>